<evidence type="ECO:0000256" key="5">
    <source>
        <dbReference type="SAM" id="MobiDB-lite"/>
    </source>
</evidence>
<dbReference type="InterPro" id="IPR055210">
    <property type="entry name" value="CtpA/B_N"/>
</dbReference>
<dbReference type="PROSITE" id="PS50106">
    <property type="entry name" value="PDZ"/>
    <property type="match status" value="1"/>
</dbReference>
<dbReference type="FunFam" id="2.30.42.10:FF:000063">
    <property type="entry name" value="Peptidase, S41 family"/>
    <property type="match status" value="1"/>
</dbReference>
<dbReference type="Gene3D" id="2.30.42.10">
    <property type="match status" value="1"/>
</dbReference>
<dbReference type="EC" id="3.4.21.-" evidence="7"/>
<dbReference type="SUPFAM" id="SSF50156">
    <property type="entry name" value="PDZ domain-like"/>
    <property type="match status" value="1"/>
</dbReference>
<dbReference type="InterPro" id="IPR036034">
    <property type="entry name" value="PDZ_sf"/>
</dbReference>
<dbReference type="Gene3D" id="3.30.750.44">
    <property type="match status" value="1"/>
</dbReference>
<protein>
    <submittedName>
        <fullName evidence="7">Putative CtpA-like serine protease</fullName>
        <ecNumber evidence="7">3.4.21.-</ecNumber>
    </submittedName>
</protein>
<accession>A0A1J5SE85</accession>
<dbReference type="Gene3D" id="3.90.226.10">
    <property type="entry name" value="2-enoyl-CoA Hydratase, Chain A, domain 1"/>
    <property type="match status" value="1"/>
</dbReference>
<dbReference type="InterPro" id="IPR029045">
    <property type="entry name" value="ClpP/crotonase-like_dom_sf"/>
</dbReference>
<reference evidence="7" key="1">
    <citation type="submission" date="2016-10" db="EMBL/GenBank/DDBJ databases">
        <title>Sequence of Gallionella enrichment culture.</title>
        <authorList>
            <person name="Poehlein A."/>
            <person name="Muehling M."/>
            <person name="Daniel R."/>
        </authorList>
    </citation>
    <scope>NUCLEOTIDE SEQUENCE</scope>
</reference>
<feature type="compositionally biased region" description="Low complexity" evidence="5">
    <location>
        <begin position="394"/>
        <end position="408"/>
    </location>
</feature>
<dbReference type="AlphaFoldDB" id="A0A1J5SE85"/>
<name>A0A1J5SE85_9ZZZZ</name>
<evidence type="ECO:0000256" key="1">
    <source>
        <dbReference type="ARBA" id="ARBA00009179"/>
    </source>
</evidence>
<dbReference type="GO" id="GO:0007165">
    <property type="term" value="P:signal transduction"/>
    <property type="evidence" value="ECO:0007669"/>
    <property type="project" value="TreeGrafter"/>
</dbReference>
<dbReference type="CDD" id="cd07560">
    <property type="entry name" value="Peptidase_S41_CPP"/>
    <property type="match status" value="1"/>
</dbReference>
<dbReference type="GO" id="GO:0006508">
    <property type="term" value="P:proteolysis"/>
    <property type="evidence" value="ECO:0007669"/>
    <property type="project" value="UniProtKB-KW"/>
</dbReference>
<dbReference type="InterPro" id="IPR001478">
    <property type="entry name" value="PDZ"/>
</dbReference>
<evidence type="ECO:0000256" key="3">
    <source>
        <dbReference type="ARBA" id="ARBA00022801"/>
    </source>
</evidence>
<proteinExistence type="inferred from homology"/>
<dbReference type="Pfam" id="PF03572">
    <property type="entry name" value="Peptidase_S41"/>
    <property type="match status" value="1"/>
</dbReference>
<sequence length="458" mass="48738">MIRKLMYTAGVCACLALLPLSATADESKAPPQSNADTYRLLSLFGDVFEQVRSDYVEPVSDQQLIEAALNGMLSSLDPHSSYMSPKTFKDMEVQMKGEFGGLGIEVTMDQGFIKVVSPIDDTPAAKAGLKPNDLITGLNGESVQGLTLNEAVDRMRGPPNSTIRLTIRRDGKAPFDVTLTRAVIKIETVKSKLIGNVGYIRLTQFVETSDDGLRAAIEKLHKDAKGKLVGYVLDLRNNPGGLLNQAVAVAGDFLQSGDEVVSTRARRPEDTQRFNAHGGDRIGKLPLVVLINDGSASASEIVAGALKDHHRAILVGTRSFGKGSVQTVIRLPNQGGMRLTTARYYTPSGRSIQALGIEPDVRLTIDGKDAPLPADEVRSEASLPHALKNDTVSAKAKPAAAKAPGAAPDNGKADCQAEDAAEKAREAIKMGDPATDKQLDKAIEILHTPAEAKASKAG</sequence>
<evidence type="ECO:0000256" key="2">
    <source>
        <dbReference type="ARBA" id="ARBA00022670"/>
    </source>
</evidence>
<organism evidence="7">
    <name type="scientific">mine drainage metagenome</name>
    <dbReference type="NCBI Taxonomy" id="410659"/>
    <lineage>
        <taxon>unclassified sequences</taxon>
        <taxon>metagenomes</taxon>
        <taxon>ecological metagenomes</taxon>
    </lineage>
</organism>
<evidence type="ECO:0000313" key="7">
    <source>
        <dbReference type="EMBL" id="OIR06235.1"/>
    </source>
</evidence>
<dbReference type="FunFam" id="3.90.226.10:FF:000029">
    <property type="entry name" value="Peptidase, S41 family"/>
    <property type="match status" value="1"/>
</dbReference>
<dbReference type="GO" id="GO:0030288">
    <property type="term" value="C:outer membrane-bounded periplasmic space"/>
    <property type="evidence" value="ECO:0007669"/>
    <property type="project" value="TreeGrafter"/>
</dbReference>
<keyword evidence="2 7" id="KW-0645">Protease</keyword>
<evidence type="ECO:0000256" key="4">
    <source>
        <dbReference type="ARBA" id="ARBA00022825"/>
    </source>
</evidence>
<evidence type="ECO:0000259" key="6">
    <source>
        <dbReference type="PROSITE" id="PS50106"/>
    </source>
</evidence>
<dbReference type="GO" id="GO:0004175">
    <property type="term" value="F:endopeptidase activity"/>
    <property type="evidence" value="ECO:0007669"/>
    <property type="project" value="TreeGrafter"/>
</dbReference>
<gene>
    <name evidence="7" type="ORF">GALL_117080</name>
</gene>
<dbReference type="EMBL" id="MLJW01000045">
    <property type="protein sequence ID" value="OIR06235.1"/>
    <property type="molecule type" value="Genomic_DNA"/>
</dbReference>
<dbReference type="Pfam" id="PF17820">
    <property type="entry name" value="PDZ_6"/>
    <property type="match status" value="1"/>
</dbReference>
<dbReference type="Pfam" id="PF22694">
    <property type="entry name" value="CtpB_N-like"/>
    <property type="match status" value="1"/>
</dbReference>
<feature type="region of interest" description="Disordered" evidence="5">
    <location>
        <begin position="389"/>
        <end position="435"/>
    </location>
</feature>
<keyword evidence="3 7" id="KW-0378">Hydrolase</keyword>
<dbReference type="NCBIfam" id="TIGR00225">
    <property type="entry name" value="prc"/>
    <property type="match status" value="1"/>
</dbReference>
<dbReference type="SMART" id="SM00228">
    <property type="entry name" value="PDZ"/>
    <property type="match status" value="1"/>
</dbReference>
<feature type="domain" description="PDZ" evidence="6">
    <location>
        <begin position="92"/>
        <end position="170"/>
    </location>
</feature>
<dbReference type="SUPFAM" id="SSF52096">
    <property type="entry name" value="ClpP/crotonase"/>
    <property type="match status" value="1"/>
</dbReference>
<feature type="compositionally biased region" description="Basic and acidic residues" evidence="5">
    <location>
        <begin position="420"/>
        <end position="435"/>
    </location>
</feature>
<comment type="caution">
    <text evidence="7">The sequence shown here is derived from an EMBL/GenBank/DDBJ whole genome shotgun (WGS) entry which is preliminary data.</text>
</comment>
<comment type="similarity">
    <text evidence="1">Belongs to the peptidase S41A family.</text>
</comment>
<dbReference type="PANTHER" id="PTHR32060">
    <property type="entry name" value="TAIL-SPECIFIC PROTEASE"/>
    <property type="match status" value="1"/>
</dbReference>
<dbReference type="CDD" id="cd06782">
    <property type="entry name" value="cpPDZ_CPP-like"/>
    <property type="match status" value="1"/>
</dbReference>
<dbReference type="InterPro" id="IPR005151">
    <property type="entry name" value="Tail-specific_protease"/>
</dbReference>
<dbReference type="InterPro" id="IPR004447">
    <property type="entry name" value="Peptidase_S41A"/>
</dbReference>
<keyword evidence="4" id="KW-0720">Serine protease</keyword>
<dbReference type="GO" id="GO:0008236">
    <property type="term" value="F:serine-type peptidase activity"/>
    <property type="evidence" value="ECO:0007669"/>
    <property type="project" value="UniProtKB-KW"/>
</dbReference>
<dbReference type="SMART" id="SM00245">
    <property type="entry name" value="TSPc"/>
    <property type="match status" value="1"/>
</dbReference>
<dbReference type="PANTHER" id="PTHR32060:SF30">
    <property type="entry name" value="CARBOXY-TERMINAL PROCESSING PROTEASE CTPA"/>
    <property type="match status" value="1"/>
</dbReference>
<dbReference type="InterPro" id="IPR041489">
    <property type="entry name" value="PDZ_6"/>
</dbReference>